<protein>
    <submittedName>
        <fullName evidence="1">Uncharacterized protein</fullName>
    </submittedName>
</protein>
<proteinExistence type="predicted"/>
<dbReference type="EMBL" id="HACG01027741">
    <property type="protein sequence ID" value="CEK74606.1"/>
    <property type="molecule type" value="Transcribed_RNA"/>
</dbReference>
<organism evidence="1">
    <name type="scientific">Arion vulgaris</name>
    <dbReference type="NCBI Taxonomy" id="1028688"/>
    <lineage>
        <taxon>Eukaryota</taxon>
        <taxon>Metazoa</taxon>
        <taxon>Spiralia</taxon>
        <taxon>Lophotrochozoa</taxon>
        <taxon>Mollusca</taxon>
        <taxon>Gastropoda</taxon>
        <taxon>Heterobranchia</taxon>
        <taxon>Euthyneura</taxon>
        <taxon>Panpulmonata</taxon>
        <taxon>Eupulmonata</taxon>
        <taxon>Stylommatophora</taxon>
        <taxon>Helicina</taxon>
        <taxon>Arionoidea</taxon>
        <taxon>Arionidae</taxon>
        <taxon>Arion</taxon>
    </lineage>
</organism>
<accession>A0A0B7A3G1</accession>
<feature type="non-terminal residue" evidence="1">
    <location>
        <position position="1"/>
    </location>
</feature>
<dbReference type="AlphaFoldDB" id="A0A0B7A3G1"/>
<evidence type="ECO:0000313" key="1">
    <source>
        <dbReference type="EMBL" id="CEK74606.1"/>
    </source>
</evidence>
<sequence>KHITHFYFSNLSFNVLKNMFKDNQSQCKSSLSSWAVYREYYTMLVINSIQVAKISTQSEEETDSSTDLTKV</sequence>
<reference evidence="1" key="1">
    <citation type="submission" date="2014-12" db="EMBL/GenBank/DDBJ databases">
        <title>Insight into the proteome of Arion vulgaris.</title>
        <authorList>
            <person name="Aradska J."/>
            <person name="Bulat T."/>
            <person name="Smidak R."/>
            <person name="Sarate P."/>
            <person name="Gangsoo J."/>
            <person name="Sialana F."/>
            <person name="Bilban M."/>
            <person name="Lubec G."/>
        </authorList>
    </citation>
    <scope>NUCLEOTIDE SEQUENCE</scope>
    <source>
        <tissue evidence="1">Skin</tissue>
    </source>
</reference>
<gene>
    <name evidence="1" type="primary">ORF91786</name>
</gene>
<name>A0A0B7A3G1_9EUPU</name>